<evidence type="ECO:0000313" key="3">
    <source>
        <dbReference type="EMBL" id="UOD51081.1"/>
    </source>
</evidence>
<reference evidence="3 4" key="1">
    <citation type="submission" date="2020-11" db="EMBL/GenBank/DDBJ databases">
        <title>Algicoccus daihaiensis sp.nov., isolated from Daihai Lake in Inner Mongolia.</title>
        <authorList>
            <person name="Kai J."/>
        </authorList>
    </citation>
    <scope>NUCLEOTIDE SEQUENCE [LARGE SCALE GENOMIC DNA]</scope>
    <source>
        <strain evidence="4">f23</strain>
    </source>
</reference>
<feature type="chain" id="PRO_5046997177" description="DUF6268 domain-containing protein" evidence="1">
    <location>
        <begin position="18"/>
        <end position="304"/>
    </location>
</feature>
<organism evidence="3 4">
    <name type="scientific">Orrella daihaiensis</name>
    <dbReference type="NCBI Taxonomy" id="2782176"/>
    <lineage>
        <taxon>Bacteria</taxon>
        <taxon>Pseudomonadati</taxon>
        <taxon>Pseudomonadota</taxon>
        <taxon>Betaproteobacteria</taxon>
        <taxon>Burkholderiales</taxon>
        <taxon>Alcaligenaceae</taxon>
        <taxon>Orrella</taxon>
    </lineage>
</organism>
<accession>A0ABY4ALA6</accession>
<evidence type="ECO:0000256" key="1">
    <source>
        <dbReference type="SAM" id="SignalP"/>
    </source>
</evidence>
<sequence length="304" mass="32774">MKLSRFQAMTAFSLVLAGVGLPASGQPMQTGQTITSFSLTGFNQFKTDMNEGGSFNWYEANARLGLNRQFTPNWGVGLFAEYGYQHWSWSDPVAFGGESPWTGISTPQLGFSVSYSPTAAWRFSISPSIEWAAETGVGTANASTYGAVFLGTHTISPNLTLGLGAGVFRQINENRVFPFLAVNWRINDQWTLSNPLPAGPAGGAGLELSYKIDNQWTVGAGGAYRSYRFRLNDNGPYAGGIGQNRVIPVFARVSYQLMPGTRIDLYGVASTGGNVQAQSADGSQTWNSDYKTGLGLGLNLSHRF</sequence>
<dbReference type="Pfam" id="PF19783">
    <property type="entry name" value="DUF6268"/>
    <property type="match status" value="1"/>
</dbReference>
<protein>
    <recommendedName>
        <fullName evidence="2">DUF6268 domain-containing protein</fullName>
    </recommendedName>
</protein>
<dbReference type="InterPro" id="IPR046235">
    <property type="entry name" value="DUF6268"/>
</dbReference>
<gene>
    <name evidence="3" type="ORF">DHf2319_04030</name>
</gene>
<dbReference type="EMBL" id="CP063982">
    <property type="protein sequence ID" value="UOD51081.1"/>
    <property type="molecule type" value="Genomic_DNA"/>
</dbReference>
<feature type="signal peptide" evidence="1">
    <location>
        <begin position="1"/>
        <end position="17"/>
    </location>
</feature>
<name>A0ABY4ALA6_9BURK</name>
<proteinExistence type="predicted"/>
<keyword evidence="4" id="KW-1185">Reference proteome</keyword>
<dbReference type="RefSeq" id="WP_243479522.1">
    <property type="nucleotide sequence ID" value="NZ_CP063982.1"/>
</dbReference>
<dbReference type="Proteomes" id="UP000831607">
    <property type="component" value="Chromosome"/>
</dbReference>
<evidence type="ECO:0000259" key="2">
    <source>
        <dbReference type="Pfam" id="PF19783"/>
    </source>
</evidence>
<evidence type="ECO:0000313" key="4">
    <source>
        <dbReference type="Proteomes" id="UP000831607"/>
    </source>
</evidence>
<feature type="domain" description="DUF6268" evidence="2">
    <location>
        <begin position="152"/>
        <end position="232"/>
    </location>
</feature>
<dbReference type="SUPFAM" id="SSF56935">
    <property type="entry name" value="Porins"/>
    <property type="match status" value="1"/>
</dbReference>
<keyword evidence="1" id="KW-0732">Signal</keyword>